<dbReference type="PROSITE" id="PS51263">
    <property type="entry name" value="ADF_H"/>
    <property type="match status" value="1"/>
</dbReference>
<dbReference type="SUPFAM" id="SSF55753">
    <property type="entry name" value="Actin depolymerizing proteins"/>
    <property type="match status" value="1"/>
</dbReference>
<dbReference type="GO" id="GO:0003779">
    <property type="term" value="F:actin binding"/>
    <property type="evidence" value="ECO:0007669"/>
    <property type="project" value="UniProtKB-KW"/>
</dbReference>
<comment type="similarity">
    <text evidence="2">Belongs to the actin-binding proteins ADF family.</text>
</comment>
<dbReference type="Gene3D" id="3.40.20.10">
    <property type="entry name" value="Severin"/>
    <property type="match status" value="1"/>
</dbReference>
<reference evidence="7" key="1">
    <citation type="submission" date="2014-08" db="EMBL/GenBank/DDBJ databases">
        <authorList>
            <person name="Edwards T."/>
        </authorList>
    </citation>
    <scope>NUCLEOTIDE SEQUENCE</scope>
</reference>
<dbReference type="InterPro" id="IPR029006">
    <property type="entry name" value="ADF-H/Gelsolin-like_dom_sf"/>
</dbReference>
<evidence type="ECO:0000313" key="7">
    <source>
        <dbReference type="EMBL" id="AJE25527.1"/>
    </source>
</evidence>
<accession>A0A0U1YPY0</accession>
<protein>
    <recommendedName>
        <fullName evidence="3">Cofilin</fullName>
    </recommendedName>
    <alternativeName>
        <fullName evidence="5">Actin-depolymerizing factor 1</fullName>
    </alternativeName>
</protein>
<dbReference type="EMBL" id="KM355967">
    <property type="protein sequence ID" value="AJE25527.1"/>
    <property type="molecule type" value="Genomic_DNA"/>
</dbReference>
<dbReference type="SMART" id="SM00102">
    <property type="entry name" value="ADF"/>
    <property type="match status" value="1"/>
</dbReference>
<name>A0A0U1YPY0_STABO</name>
<dbReference type="GO" id="GO:0015629">
    <property type="term" value="C:actin cytoskeleton"/>
    <property type="evidence" value="ECO:0007669"/>
    <property type="project" value="InterPro"/>
</dbReference>
<organism evidence="7">
    <name type="scientific">Starmerella bombicola</name>
    <name type="common">Yeast</name>
    <name type="synonym">Candida bombicola</name>
    <dbReference type="NCBI Taxonomy" id="75736"/>
    <lineage>
        <taxon>Eukaryota</taxon>
        <taxon>Fungi</taxon>
        <taxon>Dikarya</taxon>
        <taxon>Ascomycota</taxon>
        <taxon>Saccharomycotina</taxon>
        <taxon>Dipodascomycetes</taxon>
        <taxon>Dipodascales</taxon>
        <taxon>Trichomonascaceae</taxon>
        <taxon>Starmerella</taxon>
    </lineage>
</organism>
<evidence type="ECO:0000256" key="1">
    <source>
        <dbReference type="ARBA" id="ARBA00004109"/>
    </source>
</evidence>
<keyword evidence="4" id="KW-0009">Actin-binding</keyword>
<dbReference type="GO" id="GO:0030042">
    <property type="term" value="P:actin filament depolymerization"/>
    <property type="evidence" value="ECO:0007669"/>
    <property type="project" value="InterPro"/>
</dbReference>
<gene>
    <name evidence="7" type="primary">COF1</name>
</gene>
<dbReference type="PANTHER" id="PTHR11913">
    <property type="entry name" value="COFILIN-RELATED"/>
    <property type="match status" value="1"/>
</dbReference>
<evidence type="ECO:0000256" key="4">
    <source>
        <dbReference type="ARBA" id="ARBA00023203"/>
    </source>
</evidence>
<sequence>MSSGVGVHDDALKAFNEFKLGGGKKDAPNYIIYRISDDKTQIIIDTKGRAATYDEFTELLPENECRYAVYDFDYELAGGAGKRAKIIFYTWAPDTTPIRNKMIYASSRDALRRALNGVAVDIQGADYSEVDYETVLSRVTRGTS</sequence>
<dbReference type="InterPro" id="IPR017904">
    <property type="entry name" value="ADF/Cofilin"/>
</dbReference>
<evidence type="ECO:0000259" key="6">
    <source>
        <dbReference type="PROSITE" id="PS51263"/>
    </source>
</evidence>
<dbReference type="Pfam" id="PF00241">
    <property type="entry name" value="Cofilin_ADF"/>
    <property type="match status" value="1"/>
</dbReference>
<comment type="subcellular location">
    <subcellularLocation>
        <location evidence="1">Nucleus matrix</location>
    </subcellularLocation>
</comment>
<evidence type="ECO:0000256" key="2">
    <source>
        <dbReference type="ARBA" id="ARBA00006844"/>
    </source>
</evidence>
<proteinExistence type="inferred from homology"/>
<feature type="domain" description="ADF-H" evidence="6">
    <location>
        <begin position="2"/>
        <end position="140"/>
    </location>
</feature>
<dbReference type="InterPro" id="IPR002108">
    <property type="entry name" value="ADF-H"/>
</dbReference>
<dbReference type="AlphaFoldDB" id="A0A0U1YPY0"/>
<dbReference type="CDD" id="cd11286">
    <property type="entry name" value="ADF_cofilin_like"/>
    <property type="match status" value="1"/>
</dbReference>
<dbReference type="GO" id="GO:0016363">
    <property type="term" value="C:nuclear matrix"/>
    <property type="evidence" value="ECO:0007669"/>
    <property type="project" value="UniProtKB-SubCell"/>
</dbReference>
<reference evidence="7" key="2">
    <citation type="submission" date="2016-01" db="EMBL/GenBank/DDBJ databases">
        <title>Development of a RT-qPCR platform for the biosurfactant producer Starmerella bombicola.</title>
        <authorList>
            <person name="Roelants S.K.L.W."/>
            <person name="Ciesielska K."/>
            <person name="De Maeseneire S.L."/>
            <person name="Verweire S."/>
            <person name="Lequeux G."/>
            <person name="Beauprez J."/>
            <person name="Van Bogaert I.N.A."/>
            <person name="Pattyn F."/>
            <person name="Devreese B."/>
            <person name="Soetaert W."/>
        </authorList>
    </citation>
    <scope>NUCLEOTIDE SEQUENCE</scope>
</reference>
<evidence type="ECO:0000256" key="5">
    <source>
        <dbReference type="ARBA" id="ARBA00032427"/>
    </source>
</evidence>
<evidence type="ECO:0000256" key="3">
    <source>
        <dbReference type="ARBA" id="ARBA00015630"/>
    </source>
</evidence>